<dbReference type="Proteomes" id="UP000663834">
    <property type="component" value="Unassembled WGS sequence"/>
</dbReference>
<gene>
    <name evidence="2" type="ORF">BYL167_LOCUS22232</name>
    <name evidence="3" type="ORF">GIL414_LOCUS25293</name>
    <name evidence="1" type="ORF">KQP761_LOCUS6831</name>
</gene>
<dbReference type="Gene3D" id="1.10.150.20">
    <property type="entry name" value="5' to 3' exonuclease, C-terminal subdomain"/>
    <property type="match status" value="1"/>
</dbReference>
<organism evidence="1 4">
    <name type="scientific">Rotaria magnacalcarata</name>
    <dbReference type="NCBI Taxonomy" id="392030"/>
    <lineage>
        <taxon>Eukaryota</taxon>
        <taxon>Metazoa</taxon>
        <taxon>Spiralia</taxon>
        <taxon>Gnathifera</taxon>
        <taxon>Rotifera</taxon>
        <taxon>Eurotatoria</taxon>
        <taxon>Bdelloidea</taxon>
        <taxon>Philodinida</taxon>
        <taxon>Philodinidae</taxon>
        <taxon>Rotaria</taxon>
    </lineage>
</organism>
<proteinExistence type="predicted"/>
<feature type="non-terminal residue" evidence="1">
    <location>
        <position position="69"/>
    </location>
</feature>
<dbReference type="EMBL" id="CAJNOW010002161">
    <property type="protein sequence ID" value="CAF1342883.1"/>
    <property type="molecule type" value="Genomic_DNA"/>
</dbReference>
<reference evidence="1" key="1">
    <citation type="submission" date="2021-02" db="EMBL/GenBank/DDBJ databases">
        <authorList>
            <person name="Nowell W R."/>
        </authorList>
    </citation>
    <scope>NUCLEOTIDE SEQUENCE</scope>
</reference>
<dbReference type="AlphaFoldDB" id="A0A815GV51"/>
<comment type="caution">
    <text evidence="1">The sequence shown here is derived from an EMBL/GenBank/DDBJ whole genome shotgun (WGS) entry which is preliminary data.</text>
</comment>
<sequence>MPSTIITPLFAFTCAFVNKLVHQEKLKSIDELRSHPKRDQLLNKTQQLGLKYLEEFEQKIPRDEMKQME</sequence>
<evidence type="ECO:0000313" key="3">
    <source>
        <dbReference type="EMBL" id="CAF4288426.1"/>
    </source>
</evidence>
<evidence type="ECO:0000313" key="4">
    <source>
        <dbReference type="Proteomes" id="UP000663834"/>
    </source>
</evidence>
<dbReference type="Proteomes" id="UP000681967">
    <property type="component" value="Unassembled WGS sequence"/>
</dbReference>
<dbReference type="EMBL" id="CAJOBH010012059">
    <property type="protein sequence ID" value="CAF4166984.1"/>
    <property type="molecule type" value="Genomic_DNA"/>
</dbReference>
<evidence type="ECO:0000313" key="1">
    <source>
        <dbReference type="EMBL" id="CAF1342883.1"/>
    </source>
</evidence>
<dbReference type="Proteomes" id="UP000681720">
    <property type="component" value="Unassembled WGS sequence"/>
</dbReference>
<dbReference type="OrthoDB" id="205514at2759"/>
<protein>
    <submittedName>
        <fullName evidence="1">Uncharacterized protein</fullName>
    </submittedName>
</protein>
<accession>A0A815GV51</accession>
<name>A0A815GV51_9BILA</name>
<dbReference type="EMBL" id="CAJOBJ010033794">
    <property type="protein sequence ID" value="CAF4288426.1"/>
    <property type="molecule type" value="Genomic_DNA"/>
</dbReference>
<evidence type="ECO:0000313" key="2">
    <source>
        <dbReference type="EMBL" id="CAF4166984.1"/>
    </source>
</evidence>